<dbReference type="Gene3D" id="3.40.630.30">
    <property type="match status" value="1"/>
</dbReference>
<dbReference type="RefSeq" id="WP_344429469.1">
    <property type="nucleotide sequence ID" value="NZ_BAAANN010000041.1"/>
</dbReference>
<dbReference type="InterPro" id="IPR017813">
    <property type="entry name" value="Mycothiol_AcTrfase"/>
</dbReference>
<comment type="similarity">
    <text evidence="4">Belongs to the acetyltransferase family. MshD subfamily.</text>
</comment>
<name>A0ABN2SDX0_9PSEU</name>
<dbReference type="EMBL" id="BAAANN010000041">
    <property type="protein sequence ID" value="GAA1984787.1"/>
    <property type="molecule type" value="Genomic_DNA"/>
</dbReference>
<dbReference type="EC" id="2.3.1.189" evidence="4"/>
<dbReference type="Pfam" id="PF00583">
    <property type="entry name" value="Acetyltransf_1"/>
    <property type="match status" value="2"/>
</dbReference>
<dbReference type="InterPro" id="IPR016181">
    <property type="entry name" value="Acyl_CoA_acyltransferase"/>
</dbReference>
<dbReference type="PROSITE" id="PS51186">
    <property type="entry name" value="GNAT"/>
    <property type="match status" value="2"/>
</dbReference>
<dbReference type="InterPro" id="IPR050276">
    <property type="entry name" value="MshD_Acetyltransferase"/>
</dbReference>
<sequence>MLNAVWSEELSGSEAAEVLELLTAANEVDGRPELPSNGALPGEFTGGAHLLARVDGEPDLVGYAHLDLGGDSFGRTVAELIVRPDHRRRGLGAELTEAVVARAGVRENPDTLRVWSHGDHPGAAKLAERTGFARARELLVMHVDVPSAGWPEPVLPDGVRLRAFVPGQDEEAMVAVNARAFDWHPEQGALTVAEVRETEGEDWFDPAGFFLAEDVEGTVLGFHWTKVHPPNPRRFGGEPVGEVYVVGVAPGAQGGGLGKALTTAGLRHLAARGLGQVILYVEGDNAAAVAVYERLGFSRSEVDVQYGR</sequence>
<proteinExistence type="inferred from homology"/>
<evidence type="ECO:0000259" key="5">
    <source>
        <dbReference type="PROSITE" id="PS51186"/>
    </source>
</evidence>
<feature type="domain" description="N-acetyltransferase" evidence="5">
    <location>
        <begin position="1"/>
        <end position="146"/>
    </location>
</feature>
<organism evidence="6 7">
    <name type="scientific">Amycolatopsis minnesotensis</name>
    <dbReference type="NCBI Taxonomy" id="337894"/>
    <lineage>
        <taxon>Bacteria</taxon>
        <taxon>Bacillati</taxon>
        <taxon>Actinomycetota</taxon>
        <taxon>Actinomycetes</taxon>
        <taxon>Pseudonocardiales</taxon>
        <taxon>Pseudonocardiaceae</taxon>
        <taxon>Amycolatopsis</taxon>
    </lineage>
</organism>
<comment type="function">
    <text evidence="4">Catalyzes the transfer of acetyl from acetyl-CoA to desacetylmycothiol (Cys-GlcN-Ins) to form mycothiol.</text>
</comment>
<protein>
    <recommendedName>
        <fullName evidence="4">Mycothiol acetyltransferase</fullName>
        <shortName evidence="4">MSH acetyltransferase</shortName>
        <ecNumber evidence="4">2.3.1.189</ecNumber>
    </recommendedName>
    <alternativeName>
        <fullName evidence="4">Mycothiol synthase</fullName>
    </alternativeName>
</protein>
<dbReference type="PANTHER" id="PTHR43617:SF31">
    <property type="entry name" value="MYCOTHIOL ACETYLTRANSFERASE"/>
    <property type="match status" value="1"/>
</dbReference>
<dbReference type="HAMAP" id="MF_01698">
    <property type="entry name" value="MshD"/>
    <property type="match status" value="1"/>
</dbReference>
<comment type="subunit">
    <text evidence="4">Monomer.</text>
</comment>
<dbReference type="PANTHER" id="PTHR43617">
    <property type="entry name" value="L-AMINO ACID N-ACETYLTRANSFERASE"/>
    <property type="match status" value="1"/>
</dbReference>
<feature type="binding site" evidence="4">
    <location>
        <begin position="253"/>
        <end position="259"/>
    </location>
    <ligand>
        <name>acetyl-CoA</name>
        <dbReference type="ChEBI" id="CHEBI:57288"/>
        <label>2</label>
    </ligand>
</feature>
<feature type="binding site" evidence="4">
    <location>
        <position position="280"/>
    </location>
    <ligand>
        <name>1D-myo-inositol 2-(L-cysteinylamino)-2-deoxy-alpha-D-glucopyranoside</name>
        <dbReference type="ChEBI" id="CHEBI:58887"/>
    </ligand>
</feature>
<feature type="binding site" evidence="4">
    <location>
        <position position="186"/>
    </location>
    <ligand>
        <name>1D-myo-inositol 2-(L-cysteinylamino)-2-deoxy-alpha-D-glucopyranoside</name>
        <dbReference type="ChEBI" id="CHEBI:58887"/>
    </ligand>
</feature>
<dbReference type="NCBIfam" id="TIGR03448">
    <property type="entry name" value="mycothiol_MshD"/>
    <property type="match status" value="1"/>
</dbReference>
<feature type="binding site" evidence="4">
    <location>
        <begin position="246"/>
        <end position="248"/>
    </location>
    <ligand>
        <name>acetyl-CoA</name>
        <dbReference type="ChEBI" id="CHEBI:57288"/>
        <label>2</label>
    </ligand>
</feature>
<gene>
    <name evidence="4 6" type="primary">mshD</name>
    <name evidence="6" type="ORF">GCM10009754_72770</name>
</gene>
<dbReference type="SUPFAM" id="SSF55729">
    <property type="entry name" value="Acyl-CoA N-acyltransferases (Nat)"/>
    <property type="match status" value="1"/>
</dbReference>
<feature type="binding site" evidence="4">
    <location>
        <position position="242"/>
    </location>
    <ligand>
        <name>1D-myo-inositol 2-(L-cysteinylamino)-2-deoxy-alpha-D-glucopyranoside</name>
        <dbReference type="ChEBI" id="CHEBI:58887"/>
    </ligand>
</feature>
<keyword evidence="3 4" id="KW-0012">Acyltransferase</keyword>
<dbReference type="CDD" id="cd04301">
    <property type="entry name" value="NAT_SF"/>
    <property type="match status" value="2"/>
</dbReference>
<dbReference type="PIRSF" id="PIRSF021524">
    <property type="entry name" value="MSH_acetyltransferase"/>
    <property type="match status" value="1"/>
</dbReference>
<keyword evidence="1 4" id="KW-0808">Transferase</keyword>
<feature type="binding site" evidence="4">
    <location>
        <begin position="80"/>
        <end position="82"/>
    </location>
    <ligand>
        <name>acetyl-CoA</name>
        <dbReference type="ChEBI" id="CHEBI:57288"/>
        <label>1</label>
    </ligand>
</feature>
<keyword evidence="2 4" id="KW-0677">Repeat</keyword>
<evidence type="ECO:0000313" key="7">
    <source>
        <dbReference type="Proteomes" id="UP001501116"/>
    </source>
</evidence>
<evidence type="ECO:0000256" key="1">
    <source>
        <dbReference type="ARBA" id="ARBA00022679"/>
    </source>
</evidence>
<keyword evidence="7" id="KW-1185">Reference proteome</keyword>
<comment type="caution">
    <text evidence="4">Lacks conserved residue(s) required for the propagation of feature annotation.</text>
</comment>
<comment type="caution">
    <text evidence="6">The sequence shown here is derived from an EMBL/GenBank/DDBJ whole genome shotgun (WGS) entry which is preliminary data.</text>
</comment>
<dbReference type="InterPro" id="IPR000182">
    <property type="entry name" value="GNAT_dom"/>
</dbReference>
<dbReference type="Proteomes" id="UP001501116">
    <property type="component" value="Unassembled WGS sequence"/>
</dbReference>
<evidence type="ECO:0000313" key="6">
    <source>
        <dbReference type="EMBL" id="GAA1984787.1"/>
    </source>
</evidence>
<comment type="catalytic activity">
    <reaction evidence="4">
        <text>1D-myo-inositol 2-(L-cysteinylamino)-2-deoxy-alpha-D-glucopyranoside + acetyl-CoA = mycothiol + CoA + H(+)</text>
        <dbReference type="Rhea" id="RHEA:26172"/>
        <dbReference type="ChEBI" id="CHEBI:15378"/>
        <dbReference type="ChEBI" id="CHEBI:16768"/>
        <dbReference type="ChEBI" id="CHEBI:57287"/>
        <dbReference type="ChEBI" id="CHEBI:57288"/>
        <dbReference type="ChEBI" id="CHEBI:58887"/>
        <dbReference type="EC" id="2.3.1.189"/>
    </reaction>
</comment>
<accession>A0ABN2SDX0</accession>
<reference evidence="6 7" key="1">
    <citation type="journal article" date="2019" name="Int. J. Syst. Evol. Microbiol.">
        <title>The Global Catalogue of Microorganisms (GCM) 10K type strain sequencing project: providing services to taxonomists for standard genome sequencing and annotation.</title>
        <authorList>
            <consortium name="The Broad Institute Genomics Platform"/>
            <consortium name="The Broad Institute Genome Sequencing Center for Infectious Disease"/>
            <person name="Wu L."/>
            <person name="Ma J."/>
        </authorList>
    </citation>
    <scope>NUCLEOTIDE SEQUENCE [LARGE SCALE GENOMIC DNA]</scope>
    <source>
        <strain evidence="6 7">JCM 14545</strain>
    </source>
</reference>
<feature type="domain" description="N-acetyltransferase" evidence="5">
    <location>
        <begin position="159"/>
        <end position="308"/>
    </location>
</feature>
<evidence type="ECO:0000256" key="4">
    <source>
        <dbReference type="HAMAP-Rule" id="MF_01698"/>
    </source>
</evidence>
<feature type="binding site" evidence="4">
    <location>
        <position position="226"/>
    </location>
    <ligand>
        <name>1D-myo-inositol 2-(L-cysteinylamino)-2-deoxy-alpha-D-glucopyranoside</name>
        <dbReference type="ChEBI" id="CHEBI:58887"/>
    </ligand>
</feature>
<evidence type="ECO:0000256" key="2">
    <source>
        <dbReference type="ARBA" id="ARBA00022737"/>
    </source>
</evidence>
<evidence type="ECO:0000256" key="3">
    <source>
        <dbReference type="ARBA" id="ARBA00023315"/>
    </source>
</evidence>